<keyword evidence="4" id="KW-1185">Reference proteome</keyword>
<evidence type="ECO:0000313" key="4">
    <source>
        <dbReference type="Proteomes" id="UP000185839"/>
    </source>
</evidence>
<evidence type="ECO:0000313" key="3">
    <source>
        <dbReference type="EMBL" id="SIT02857.1"/>
    </source>
</evidence>
<dbReference type="SUPFAM" id="SSF51735">
    <property type="entry name" value="NAD(P)-binding Rossmann-fold domains"/>
    <property type="match status" value="1"/>
</dbReference>
<dbReference type="InterPro" id="IPR036291">
    <property type="entry name" value="NAD(P)-bd_dom_sf"/>
</dbReference>
<dbReference type="Pfam" id="PF13561">
    <property type="entry name" value="adh_short_C2"/>
    <property type="match status" value="1"/>
</dbReference>
<dbReference type="Gene3D" id="3.40.50.720">
    <property type="entry name" value="NAD(P)-binding Rossmann-like Domain"/>
    <property type="match status" value="1"/>
</dbReference>
<protein>
    <submittedName>
        <fullName evidence="3">NAD(P)-dependent dehydrogenase, short-chain alcohol dehydrogenase family</fullName>
    </submittedName>
</protein>
<dbReference type="PANTHER" id="PTHR43477">
    <property type="entry name" value="DIHYDROANTICAPSIN 7-DEHYDROGENASE"/>
    <property type="match status" value="1"/>
</dbReference>
<dbReference type="CDD" id="cd05233">
    <property type="entry name" value="SDR_c"/>
    <property type="match status" value="1"/>
</dbReference>
<dbReference type="EMBL" id="FTOI01000018">
    <property type="protein sequence ID" value="SIT02857.1"/>
    <property type="molecule type" value="Genomic_DNA"/>
</dbReference>
<keyword evidence="2" id="KW-0560">Oxidoreductase</keyword>
<name>A0A1N7NWZ5_9FLAO</name>
<accession>A0A1N7NWZ5</accession>
<dbReference type="InterPro" id="IPR002347">
    <property type="entry name" value="SDR_fam"/>
</dbReference>
<evidence type="ECO:0000256" key="2">
    <source>
        <dbReference type="ARBA" id="ARBA00023002"/>
    </source>
</evidence>
<dbReference type="OrthoDB" id="9803333at2"/>
<proteinExistence type="inferred from homology"/>
<gene>
    <name evidence="3" type="ORF">SAMN05421789_11814</name>
</gene>
<sequence length="231" mass="24790">MKNIVIIGAGKGIGLKSAELLKNENLYTISRNLTPELESLETTFFQLDASKNDWSELSLPDQLHGLVFCPGSINLKPFNRLTEEDFLADFQQNFLGAVRVIQKCLPALKKSGGASIVLFSTVAAKVGMPFHTSIAASKGAIESFARSLAAELSAAKIRVNVIAPSLSDTSLAAMLLSTEEKREASAKRHPLQRIGSAEDSAQLVEFLLSDKSSWMTGQVIGVDGGLGNIKL</sequence>
<dbReference type="Proteomes" id="UP000185839">
    <property type="component" value="Unassembled WGS sequence"/>
</dbReference>
<organism evidence="3 4">
    <name type="scientific">Kaistella chaponensis</name>
    <dbReference type="NCBI Taxonomy" id="713588"/>
    <lineage>
        <taxon>Bacteria</taxon>
        <taxon>Pseudomonadati</taxon>
        <taxon>Bacteroidota</taxon>
        <taxon>Flavobacteriia</taxon>
        <taxon>Flavobacteriales</taxon>
        <taxon>Weeksellaceae</taxon>
        <taxon>Chryseobacterium group</taxon>
        <taxon>Kaistella</taxon>
    </lineage>
</organism>
<dbReference type="GO" id="GO:0016491">
    <property type="term" value="F:oxidoreductase activity"/>
    <property type="evidence" value="ECO:0007669"/>
    <property type="project" value="UniProtKB-KW"/>
</dbReference>
<dbReference type="InterPro" id="IPR051122">
    <property type="entry name" value="SDR_DHRS6-like"/>
</dbReference>
<dbReference type="AlphaFoldDB" id="A0A1N7NWZ5"/>
<comment type="similarity">
    <text evidence="1">Belongs to the short-chain dehydrogenases/reductases (SDR) family.</text>
</comment>
<reference evidence="4" key="1">
    <citation type="submission" date="2017-01" db="EMBL/GenBank/DDBJ databases">
        <authorList>
            <person name="Varghese N."/>
            <person name="Submissions S."/>
        </authorList>
    </citation>
    <scope>NUCLEOTIDE SEQUENCE [LARGE SCALE GENOMIC DNA]</scope>
    <source>
        <strain evidence="4">DSM 23145</strain>
    </source>
</reference>
<dbReference type="PRINTS" id="PR00081">
    <property type="entry name" value="GDHRDH"/>
</dbReference>
<dbReference type="PANTHER" id="PTHR43477:SF1">
    <property type="entry name" value="DIHYDROANTICAPSIN 7-DEHYDROGENASE"/>
    <property type="match status" value="1"/>
</dbReference>
<dbReference type="RefSeq" id="WP_076388532.1">
    <property type="nucleotide sequence ID" value="NZ_FTOI01000018.1"/>
</dbReference>
<evidence type="ECO:0000256" key="1">
    <source>
        <dbReference type="ARBA" id="ARBA00006484"/>
    </source>
</evidence>
<dbReference type="STRING" id="713588.SAMN05421789_11814"/>